<dbReference type="EMBL" id="CABVHB010000003">
    <property type="protein sequence ID" value="VVM49847.1"/>
    <property type="molecule type" value="Genomic_DNA"/>
</dbReference>
<dbReference type="Gene3D" id="3.90.1590.10">
    <property type="entry name" value="glutathione-dependent formaldehyde- activating enzyme (gfa)"/>
    <property type="match status" value="1"/>
</dbReference>
<dbReference type="Pfam" id="PF04828">
    <property type="entry name" value="GFA"/>
    <property type="match status" value="1"/>
</dbReference>
<keyword evidence="3" id="KW-0862">Zinc</keyword>
<dbReference type="Proteomes" id="UP000344274">
    <property type="component" value="Unassembled WGS sequence"/>
</dbReference>
<comment type="similarity">
    <text evidence="1">Belongs to the Gfa family.</text>
</comment>
<evidence type="ECO:0000256" key="2">
    <source>
        <dbReference type="ARBA" id="ARBA00022723"/>
    </source>
</evidence>
<protein>
    <recommendedName>
        <fullName evidence="5">CENP-V/GFA domain-containing protein</fullName>
    </recommendedName>
</protein>
<evidence type="ECO:0000259" key="5">
    <source>
        <dbReference type="PROSITE" id="PS51891"/>
    </source>
</evidence>
<evidence type="ECO:0000313" key="7">
    <source>
        <dbReference type="Proteomes" id="UP000344274"/>
    </source>
</evidence>
<dbReference type="PANTHER" id="PTHR33337:SF40">
    <property type="entry name" value="CENP-V_GFA DOMAIN-CONTAINING PROTEIN-RELATED"/>
    <property type="match status" value="1"/>
</dbReference>
<dbReference type="SUPFAM" id="SSF51316">
    <property type="entry name" value="Mss4-like"/>
    <property type="match status" value="1"/>
</dbReference>
<keyword evidence="4" id="KW-0456">Lyase</keyword>
<gene>
    <name evidence="6" type="ORF">PS673_00706</name>
</gene>
<name>A0A5E6Q3M5_PSEFL</name>
<organism evidence="6 7">
    <name type="scientific">Pseudomonas fluorescens</name>
    <dbReference type="NCBI Taxonomy" id="294"/>
    <lineage>
        <taxon>Bacteria</taxon>
        <taxon>Pseudomonadati</taxon>
        <taxon>Pseudomonadota</taxon>
        <taxon>Gammaproteobacteria</taxon>
        <taxon>Pseudomonadales</taxon>
        <taxon>Pseudomonadaceae</taxon>
        <taxon>Pseudomonas</taxon>
    </lineage>
</organism>
<dbReference type="PANTHER" id="PTHR33337">
    <property type="entry name" value="GFA DOMAIN-CONTAINING PROTEIN"/>
    <property type="match status" value="1"/>
</dbReference>
<dbReference type="RefSeq" id="WP_154946597.1">
    <property type="nucleotide sequence ID" value="NZ_CABVHB010000003.1"/>
</dbReference>
<evidence type="ECO:0000256" key="1">
    <source>
        <dbReference type="ARBA" id="ARBA00005495"/>
    </source>
</evidence>
<proteinExistence type="inferred from homology"/>
<evidence type="ECO:0000256" key="3">
    <source>
        <dbReference type="ARBA" id="ARBA00022833"/>
    </source>
</evidence>
<evidence type="ECO:0000313" key="6">
    <source>
        <dbReference type="EMBL" id="VVM49847.1"/>
    </source>
</evidence>
<dbReference type="InterPro" id="IPR006913">
    <property type="entry name" value="CENP-V/GFA"/>
</dbReference>
<dbReference type="GO" id="GO:0016846">
    <property type="term" value="F:carbon-sulfur lyase activity"/>
    <property type="evidence" value="ECO:0007669"/>
    <property type="project" value="InterPro"/>
</dbReference>
<dbReference type="AlphaFoldDB" id="A0A5E6Q3M5"/>
<dbReference type="InterPro" id="IPR011057">
    <property type="entry name" value="Mss4-like_sf"/>
</dbReference>
<dbReference type="PROSITE" id="PS51891">
    <property type="entry name" value="CENP_V_GFA"/>
    <property type="match status" value="1"/>
</dbReference>
<reference evidence="6 7" key="1">
    <citation type="submission" date="2019-09" db="EMBL/GenBank/DDBJ databases">
        <authorList>
            <person name="Chandra G."/>
            <person name="Truman W A."/>
        </authorList>
    </citation>
    <scope>NUCLEOTIDE SEQUENCE [LARGE SCALE GENOMIC DNA]</scope>
    <source>
        <strain evidence="6">PS673</strain>
    </source>
</reference>
<feature type="domain" description="CENP-V/GFA" evidence="5">
    <location>
        <begin position="8"/>
        <end position="108"/>
    </location>
</feature>
<sequence length="155" mass="16896">MTIDESCANGSCRCGQVTFQSRSKPVMTSACHCVGCQKMSGSAFSLSTLFPAEAFFITRGSPVIGGMHGSTRHYFCPHCLSWLFTRPGESDAFVGVRSSLLDQPQRYAPFMETWVREKLPCASTGARVSYDAFPDPQDYPVLMAEFAATVAVAEN</sequence>
<keyword evidence="2" id="KW-0479">Metal-binding</keyword>
<dbReference type="GO" id="GO:0046872">
    <property type="term" value="F:metal ion binding"/>
    <property type="evidence" value="ECO:0007669"/>
    <property type="project" value="UniProtKB-KW"/>
</dbReference>
<accession>A0A5E6Q3M5</accession>
<evidence type="ECO:0000256" key="4">
    <source>
        <dbReference type="ARBA" id="ARBA00023239"/>
    </source>
</evidence>